<feature type="repeat" description="ANK" evidence="8">
    <location>
        <begin position="36"/>
        <end position="68"/>
    </location>
</feature>
<evidence type="ECO:0000256" key="4">
    <source>
        <dbReference type="ARBA" id="ARBA00022737"/>
    </source>
</evidence>
<dbReference type="InterPro" id="IPR013761">
    <property type="entry name" value="SAM/pointed_sf"/>
</dbReference>
<evidence type="ECO:0000256" key="5">
    <source>
        <dbReference type="ARBA" id="ARBA00023043"/>
    </source>
</evidence>
<dbReference type="PANTHER" id="PTHR24171">
    <property type="entry name" value="ANKYRIN REPEAT DOMAIN-CONTAINING PROTEIN 39-RELATED"/>
    <property type="match status" value="1"/>
</dbReference>
<comment type="catalytic activity">
    <reaction evidence="7">
        <text>NAD(+) + (ADP-D-ribosyl)n-acceptor = nicotinamide + (ADP-D-ribosyl)n+1-acceptor + H(+).</text>
        <dbReference type="EC" id="2.4.2.30"/>
    </reaction>
</comment>
<evidence type="ECO:0000313" key="11">
    <source>
        <dbReference type="EnsemblMetazoa" id="BGLB010332-PB"/>
    </source>
</evidence>
<gene>
    <name evidence="11" type="primary">106073587</name>
</gene>
<protein>
    <recommendedName>
        <fullName evidence="1">NAD(+) ADP-ribosyltransferase</fullName>
        <ecNumber evidence="1">2.4.2.30</ecNumber>
    </recommendedName>
</protein>
<reference evidence="11" key="1">
    <citation type="submission" date="2020-05" db="UniProtKB">
        <authorList>
            <consortium name="EnsemblMetazoa"/>
        </authorList>
    </citation>
    <scope>IDENTIFICATION</scope>
    <source>
        <strain evidence="11">BB02</strain>
    </source>
</reference>
<keyword evidence="5 8" id="KW-0040">ANK repeat</keyword>
<dbReference type="KEGG" id="bgt:106073587"/>
<evidence type="ECO:0000256" key="7">
    <source>
        <dbReference type="ARBA" id="ARBA00033987"/>
    </source>
</evidence>
<evidence type="ECO:0000256" key="8">
    <source>
        <dbReference type="PROSITE-ProRule" id="PRU00023"/>
    </source>
</evidence>
<evidence type="ECO:0000256" key="6">
    <source>
        <dbReference type="ARBA" id="ARBA00024347"/>
    </source>
</evidence>
<keyword evidence="3" id="KW-0808">Transferase</keyword>
<name>A0A2C9JZ11_BIOGL</name>
<proteinExistence type="inferred from homology"/>
<feature type="compositionally biased region" description="Low complexity" evidence="9">
    <location>
        <begin position="651"/>
        <end position="691"/>
    </location>
</feature>
<dbReference type="PROSITE" id="PS50096">
    <property type="entry name" value="IQ"/>
    <property type="match status" value="1"/>
</dbReference>
<comment type="similarity">
    <text evidence="6">Belongs to the ARTD/PARP family.</text>
</comment>
<dbReference type="SUPFAM" id="SSF48403">
    <property type="entry name" value="Ankyrin repeat"/>
    <property type="match status" value="1"/>
</dbReference>
<dbReference type="GO" id="GO:0003950">
    <property type="term" value="F:NAD+ poly-ADP-ribosyltransferase activity"/>
    <property type="evidence" value="ECO:0007669"/>
    <property type="project" value="UniProtKB-EC"/>
</dbReference>
<evidence type="ECO:0000259" key="10">
    <source>
        <dbReference type="PROSITE" id="PS50105"/>
    </source>
</evidence>
<evidence type="ECO:0000256" key="9">
    <source>
        <dbReference type="SAM" id="MobiDB-lite"/>
    </source>
</evidence>
<dbReference type="InterPro" id="IPR036770">
    <property type="entry name" value="Ankyrin_rpt-contain_sf"/>
</dbReference>
<dbReference type="Gene3D" id="1.10.150.50">
    <property type="entry name" value="Transcription Factor, Ets-1"/>
    <property type="match status" value="1"/>
</dbReference>
<sequence>MERTRQLYSACEQGDIDTVQAILDKGCEVDSPLDDEENTALQVAASNGNEQIVRLLIMRGAGLDKANSFGWTPLLQAVRYGHTNIVALLHQHQADLHAKTRYGASAMTLAAKGGHIQTVKFLIESGVDMNDVGDGCEFTPLLVAAQHGHDAVLRVLLDRGCDVNYYTPSTGLTALMMAALNGHMTTAQIIIERGGDPNMTNVCDKTALEIATIRDQREVRGYLDRKTTNKPKLSADDIKPDIIEAAKHGDIQRIKEILDQDASQKDAHSPHDGATPLMFAAMTGRLDIAELLVLKGCDVNKQDLISGWTALMQATYHGRKNVAMFLLSIGADVNIQAKNGCTAFDMASLIDDVDTELLRQLAAKAMQVNKVDKNKKSGSKPVNSGVVSPDMSLESESPKSGLKGWWNRMSNRFRNLKLGRTLTGTNRLSPLNVEPSVQIMAAVPQTQSARLERKALLSTDPSTLSMTSYETMLLETKQSASFYTLEISSPHTAMSSDTLKPVIPPFLPTPSFALDNSDHSHRLTSNFRAYKSGDETYRGHIMRPIASSVPPSSDNGSHYSNHQHDNSPDSSGGSSNITALHAKMAAHRKYVDLGKSRPNDSTEISSFNHGTLFPAASNIPVPKYSAYLPHQTPSRLFMPRKSSTVPCTLRTMSNTTSPNSSTSGSSSITPQRSSKGRSTSSKGSTTSTLTPSPSPTPGKSADDIPQTLDSLQEKDGHDDELASIMKKLSLEKYNPIFEEQEVDMEAFLTLTDDDLKELGISHAESRRQILSAICELRSGKGRERQHYADTMSNFNSTLKARVPPEGSESIEISQWNVPDSTTKSAR</sequence>
<dbReference type="Pfam" id="PF13637">
    <property type="entry name" value="Ank_4"/>
    <property type="match status" value="1"/>
</dbReference>
<dbReference type="STRING" id="6526.A0A2C9JZ11"/>
<evidence type="ECO:0000256" key="2">
    <source>
        <dbReference type="ARBA" id="ARBA00022676"/>
    </source>
</evidence>
<dbReference type="Gene3D" id="1.25.40.20">
    <property type="entry name" value="Ankyrin repeat-containing domain"/>
    <property type="match status" value="3"/>
</dbReference>
<feature type="region of interest" description="Disordered" evidence="9">
    <location>
        <begin position="647"/>
        <end position="717"/>
    </location>
</feature>
<feature type="repeat" description="ANK" evidence="8">
    <location>
        <begin position="306"/>
        <end position="338"/>
    </location>
</feature>
<evidence type="ECO:0000256" key="3">
    <source>
        <dbReference type="ARBA" id="ARBA00022695"/>
    </source>
</evidence>
<dbReference type="SMART" id="SM00248">
    <property type="entry name" value="ANK"/>
    <property type="match status" value="10"/>
</dbReference>
<dbReference type="Pfam" id="PF13857">
    <property type="entry name" value="Ank_5"/>
    <property type="match status" value="1"/>
</dbReference>
<dbReference type="Pfam" id="PF12796">
    <property type="entry name" value="Ank_2"/>
    <property type="match status" value="2"/>
</dbReference>
<dbReference type="VEuPathDB" id="VectorBase:BGLB010332"/>
<evidence type="ECO:0000313" key="12">
    <source>
        <dbReference type="Proteomes" id="UP000076420"/>
    </source>
</evidence>
<feature type="repeat" description="ANK" evidence="8">
    <location>
        <begin position="69"/>
        <end position="101"/>
    </location>
</feature>
<dbReference type="EC" id="2.4.2.30" evidence="1"/>
<dbReference type="PROSITE" id="PS50088">
    <property type="entry name" value="ANK_REPEAT"/>
    <property type="match status" value="7"/>
</dbReference>
<accession>A0A2C9JZ11</accession>
<dbReference type="EnsemblMetazoa" id="BGLB010332-RB">
    <property type="protein sequence ID" value="BGLB010332-PB"/>
    <property type="gene ID" value="BGLB010332"/>
</dbReference>
<feature type="repeat" description="ANK" evidence="8">
    <location>
        <begin position="170"/>
        <end position="202"/>
    </location>
</feature>
<dbReference type="InterPro" id="IPR002110">
    <property type="entry name" value="Ankyrin_rpt"/>
</dbReference>
<keyword evidence="4" id="KW-0677">Repeat</keyword>
<dbReference type="AlphaFoldDB" id="A0A2C9JZ11"/>
<feature type="region of interest" description="Disordered" evidence="9">
    <location>
        <begin position="797"/>
        <end position="826"/>
    </location>
</feature>
<dbReference type="GO" id="GO:0016779">
    <property type="term" value="F:nucleotidyltransferase activity"/>
    <property type="evidence" value="ECO:0007669"/>
    <property type="project" value="UniProtKB-KW"/>
</dbReference>
<feature type="repeat" description="ANK" evidence="8">
    <location>
        <begin position="272"/>
        <end position="304"/>
    </location>
</feature>
<dbReference type="InterPro" id="IPR001660">
    <property type="entry name" value="SAM"/>
</dbReference>
<dbReference type="SMART" id="SM00454">
    <property type="entry name" value="SAM"/>
    <property type="match status" value="1"/>
</dbReference>
<dbReference type="VEuPathDB" id="VectorBase:BGLAX_042736"/>
<dbReference type="SUPFAM" id="SSF47769">
    <property type="entry name" value="SAM/Pointed domain"/>
    <property type="match status" value="1"/>
</dbReference>
<dbReference type="PROSITE" id="PS50297">
    <property type="entry name" value="ANK_REP_REGION"/>
    <property type="match status" value="7"/>
</dbReference>
<feature type="repeat" description="ANK" evidence="8">
    <location>
        <begin position="136"/>
        <end position="168"/>
    </location>
</feature>
<organism evidence="11 12">
    <name type="scientific">Biomphalaria glabrata</name>
    <name type="common">Bloodfluke planorb</name>
    <name type="synonym">Freshwater snail</name>
    <dbReference type="NCBI Taxonomy" id="6526"/>
    <lineage>
        <taxon>Eukaryota</taxon>
        <taxon>Metazoa</taxon>
        <taxon>Spiralia</taxon>
        <taxon>Lophotrochozoa</taxon>
        <taxon>Mollusca</taxon>
        <taxon>Gastropoda</taxon>
        <taxon>Heterobranchia</taxon>
        <taxon>Euthyneura</taxon>
        <taxon>Panpulmonata</taxon>
        <taxon>Hygrophila</taxon>
        <taxon>Lymnaeoidea</taxon>
        <taxon>Planorbidae</taxon>
        <taxon>Biomphalaria</taxon>
    </lineage>
</organism>
<feature type="domain" description="SAM" evidence="10">
    <location>
        <begin position="716"/>
        <end position="779"/>
    </location>
</feature>
<feature type="region of interest" description="Disordered" evidence="9">
    <location>
        <begin position="370"/>
        <end position="399"/>
    </location>
</feature>
<feature type="compositionally biased region" description="Polar residues" evidence="9">
    <location>
        <begin position="810"/>
        <end position="826"/>
    </location>
</feature>
<keyword evidence="3" id="KW-0548">Nucleotidyltransferase</keyword>
<feature type="compositionally biased region" description="Polar residues" evidence="9">
    <location>
        <begin position="549"/>
        <end position="560"/>
    </location>
</feature>
<dbReference type="PRINTS" id="PR01415">
    <property type="entry name" value="ANKYRIN"/>
</dbReference>
<dbReference type="PROSITE" id="PS50105">
    <property type="entry name" value="SAM_DOMAIN"/>
    <property type="match status" value="1"/>
</dbReference>
<keyword evidence="2" id="KW-0328">Glycosyltransferase</keyword>
<dbReference type="Pfam" id="PF00536">
    <property type="entry name" value="SAM_1"/>
    <property type="match status" value="1"/>
</dbReference>
<feature type="repeat" description="ANK" evidence="8">
    <location>
        <begin position="102"/>
        <end position="134"/>
    </location>
</feature>
<dbReference type="OrthoDB" id="539213at2759"/>
<feature type="region of interest" description="Disordered" evidence="9">
    <location>
        <begin position="544"/>
        <end position="576"/>
    </location>
</feature>
<evidence type="ECO:0000256" key="1">
    <source>
        <dbReference type="ARBA" id="ARBA00012020"/>
    </source>
</evidence>
<dbReference type="Proteomes" id="UP000076420">
    <property type="component" value="Unassembled WGS sequence"/>
</dbReference>